<comment type="caution">
    <text evidence="2">The sequence shown here is derived from an EMBL/GenBank/DDBJ whole genome shotgun (WGS) entry which is preliminary data.</text>
</comment>
<evidence type="ECO:0000313" key="2">
    <source>
        <dbReference type="EMBL" id="EPR35102.1"/>
    </source>
</evidence>
<accession>S7TD33</accession>
<evidence type="ECO:0008006" key="4">
    <source>
        <dbReference type="Google" id="ProtNLM"/>
    </source>
</evidence>
<protein>
    <recommendedName>
        <fullName evidence="4">TPM domain-containing protein</fullName>
    </recommendedName>
</protein>
<evidence type="ECO:0000313" key="3">
    <source>
        <dbReference type="Proteomes" id="UP000014975"/>
    </source>
</evidence>
<reference evidence="2 3" key="1">
    <citation type="journal article" date="2013" name="Genome Announc.">
        <title>Draft genome sequences for three mercury-methylating, sulfate-reducing bacteria.</title>
        <authorList>
            <person name="Brown S.D."/>
            <person name="Hurt R.A.Jr."/>
            <person name="Gilmour C.C."/>
            <person name="Elias D.A."/>
        </authorList>
    </citation>
    <scope>NUCLEOTIDE SEQUENCE [LARGE SCALE GENOMIC DNA]</scope>
    <source>
        <strain evidence="2 3">DSM 16529</strain>
    </source>
</reference>
<sequence length="171" mass="19678">MSRFLPDGERFSSGERLLRLLALMLVFAAVIWAFWKQNERIISRMEERQSVADLGGYLNDEQRSFVKGFRDALKSRYGMEFHLRIVDDRPLDLPESDAKTVVMGLAPQRGELVLRLPPLLSSALGQEFLADLRANHLDTFWDDPDWQSRLLLVLAAIWERLDTIHGHKGDS</sequence>
<feature type="transmembrane region" description="Helical" evidence="1">
    <location>
        <begin position="17"/>
        <end position="35"/>
    </location>
</feature>
<gene>
    <name evidence="2" type="ORF">dsat_2465</name>
</gene>
<keyword evidence="3" id="KW-1185">Reference proteome</keyword>
<keyword evidence="1" id="KW-0812">Transmembrane</keyword>
<dbReference type="eggNOG" id="ENOG50347ZV">
    <property type="taxonomic scope" value="Bacteria"/>
</dbReference>
<proteinExistence type="predicted"/>
<dbReference type="Proteomes" id="UP000014975">
    <property type="component" value="Unassembled WGS sequence"/>
</dbReference>
<dbReference type="OrthoDB" id="5471470at2"/>
<dbReference type="EMBL" id="ATHI01000005">
    <property type="protein sequence ID" value="EPR35102.1"/>
    <property type="molecule type" value="Genomic_DNA"/>
</dbReference>
<organism evidence="2 3">
    <name type="scientific">Alkalidesulfovibrio alkalitolerans DSM 16529</name>
    <dbReference type="NCBI Taxonomy" id="1121439"/>
    <lineage>
        <taxon>Bacteria</taxon>
        <taxon>Pseudomonadati</taxon>
        <taxon>Thermodesulfobacteriota</taxon>
        <taxon>Desulfovibrionia</taxon>
        <taxon>Desulfovibrionales</taxon>
        <taxon>Desulfovibrionaceae</taxon>
        <taxon>Alkalidesulfovibrio</taxon>
    </lineage>
</organism>
<name>S7TD33_9BACT</name>
<dbReference type="PATRIC" id="fig|1121439.3.peg.861"/>
<keyword evidence="1" id="KW-1133">Transmembrane helix</keyword>
<dbReference type="AlphaFoldDB" id="S7TD33"/>
<keyword evidence="1" id="KW-0472">Membrane</keyword>
<dbReference type="RefSeq" id="WP_020886351.1">
    <property type="nucleotide sequence ID" value="NZ_ATHI01000005.1"/>
</dbReference>
<dbReference type="STRING" id="1121439.dsat_2465"/>
<evidence type="ECO:0000256" key="1">
    <source>
        <dbReference type="SAM" id="Phobius"/>
    </source>
</evidence>